<sequence length="86" mass="9809">MKERDVAFKKQITGDCSLDNKNGRASPVLAESHAVDVDPAGHDSTMEMRHCRWRPFSLRRALPMTRLGHRNLSRKTLTLLRRDPGV</sequence>
<protein>
    <submittedName>
        <fullName evidence="1">Uncharacterized protein</fullName>
    </submittedName>
</protein>
<organism evidence="1 2">
    <name type="scientific">Nostocoides japonicum T1-X7</name>
    <dbReference type="NCBI Taxonomy" id="1194083"/>
    <lineage>
        <taxon>Bacteria</taxon>
        <taxon>Bacillati</taxon>
        <taxon>Actinomycetota</taxon>
        <taxon>Actinomycetes</taxon>
        <taxon>Micrococcales</taxon>
        <taxon>Intrasporangiaceae</taxon>
        <taxon>Nostocoides</taxon>
    </lineage>
</organism>
<evidence type="ECO:0000313" key="1">
    <source>
        <dbReference type="EMBL" id="CCH75987.1"/>
    </source>
</evidence>
<reference evidence="1 2" key="1">
    <citation type="journal article" date="2013" name="ISME J.">
        <title>A metabolic model for members of the genus Tetrasphaera involved in enhanced biological phosphorus removal.</title>
        <authorList>
            <person name="Kristiansen R."/>
            <person name="Nguyen H.T.T."/>
            <person name="Saunders A.M."/>
            <person name="Nielsen J.L."/>
            <person name="Wimmer R."/>
            <person name="Le V.Q."/>
            <person name="McIlroy S.J."/>
            <person name="Petrovski S."/>
            <person name="Seviour R.J."/>
            <person name="Calteau A."/>
            <person name="Nielsen K.L."/>
            <person name="Nielsen P.H."/>
        </authorList>
    </citation>
    <scope>NUCLEOTIDE SEQUENCE [LARGE SCALE GENOMIC DNA]</scope>
    <source>
        <strain evidence="1 2">T1-X7</strain>
    </source>
</reference>
<keyword evidence="2" id="KW-1185">Reference proteome</keyword>
<dbReference type="AlphaFoldDB" id="A0A077LTY3"/>
<evidence type="ECO:0000313" key="2">
    <source>
        <dbReference type="Proteomes" id="UP000035721"/>
    </source>
</evidence>
<name>A0A077LTY3_9MICO</name>
<dbReference type="EMBL" id="CAJB01000002">
    <property type="protein sequence ID" value="CCH75987.1"/>
    <property type="molecule type" value="Genomic_DNA"/>
</dbReference>
<proteinExistence type="predicted"/>
<comment type="caution">
    <text evidence="1">The sequence shown here is derived from an EMBL/GenBank/DDBJ whole genome shotgun (WGS) entry which is preliminary data.</text>
</comment>
<dbReference type="Proteomes" id="UP000035721">
    <property type="component" value="Unassembled WGS sequence"/>
</dbReference>
<gene>
    <name evidence="1" type="ORF">BN12_100016</name>
</gene>
<accession>A0A077LTY3</accession>